<dbReference type="EMBL" id="CP136891">
    <property type="protein sequence ID" value="WOK96457.1"/>
    <property type="molecule type" value="Genomic_DNA"/>
</dbReference>
<name>A0AAQ3Q561_9LILI</name>
<keyword evidence="3" id="KW-1185">Reference proteome</keyword>
<evidence type="ECO:0000256" key="1">
    <source>
        <dbReference type="SAM" id="MobiDB-lite"/>
    </source>
</evidence>
<proteinExistence type="predicted"/>
<dbReference type="AlphaFoldDB" id="A0AAQ3Q561"/>
<feature type="compositionally biased region" description="Acidic residues" evidence="1">
    <location>
        <begin position="70"/>
        <end position="79"/>
    </location>
</feature>
<gene>
    <name evidence="2" type="ORF">Cni_G05164</name>
</gene>
<evidence type="ECO:0000313" key="3">
    <source>
        <dbReference type="Proteomes" id="UP001327560"/>
    </source>
</evidence>
<dbReference type="Proteomes" id="UP001327560">
    <property type="component" value="Chromosome 2"/>
</dbReference>
<evidence type="ECO:0000313" key="2">
    <source>
        <dbReference type="EMBL" id="WOK96457.1"/>
    </source>
</evidence>
<reference evidence="2 3" key="1">
    <citation type="submission" date="2023-10" db="EMBL/GenBank/DDBJ databases">
        <title>Chromosome-scale genome assembly provides insights into flower coloration mechanisms of Canna indica.</title>
        <authorList>
            <person name="Li C."/>
        </authorList>
    </citation>
    <scope>NUCLEOTIDE SEQUENCE [LARGE SCALE GENOMIC DNA]</scope>
    <source>
        <tissue evidence="2">Flower</tissue>
    </source>
</reference>
<feature type="region of interest" description="Disordered" evidence="1">
    <location>
        <begin position="66"/>
        <end position="88"/>
    </location>
</feature>
<protein>
    <submittedName>
        <fullName evidence="2">Uncharacterized protein</fullName>
    </submittedName>
</protein>
<sequence>MHQLLRFLLELVLPRWKSSRTVLLHFGHLGSFSDSITYMRHRGHPASTIDVASGLFDFCSPSDDTHELGGDIDGEDDESSSSSSTTALVDGPPLALICFADRFSFRSGFGFFPWLRLISSPLLYNNNSLSIFTTSS</sequence>
<accession>A0AAQ3Q561</accession>
<organism evidence="2 3">
    <name type="scientific">Canna indica</name>
    <name type="common">Indian-shot</name>
    <dbReference type="NCBI Taxonomy" id="4628"/>
    <lineage>
        <taxon>Eukaryota</taxon>
        <taxon>Viridiplantae</taxon>
        <taxon>Streptophyta</taxon>
        <taxon>Embryophyta</taxon>
        <taxon>Tracheophyta</taxon>
        <taxon>Spermatophyta</taxon>
        <taxon>Magnoliopsida</taxon>
        <taxon>Liliopsida</taxon>
        <taxon>Zingiberales</taxon>
        <taxon>Cannaceae</taxon>
        <taxon>Canna</taxon>
    </lineage>
</organism>